<dbReference type="EMBL" id="JBHSQJ010000020">
    <property type="protein sequence ID" value="MFC5906878.1"/>
    <property type="molecule type" value="Genomic_DNA"/>
</dbReference>
<evidence type="ECO:0000256" key="3">
    <source>
        <dbReference type="ARBA" id="ARBA00022692"/>
    </source>
</evidence>
<evidence type="ECO:0000256" key="6">
    <source>
        <dbReference type="SAM" id="Phobius"/>
    </source>
</evidence>
<feature type="domain" description="ABC-2 type transporter transmembrane" evidence="7">
    <location>
        <begin position="23"/>
        <end position="369"/>
    </location>
</feature>
<evidence type="ECO:0000256" key="4">
    <source>
        <dbReference type="ARBA" id="ARBA00022989"/>
    </source>
</evidence>
<keyword evidence="3 6" id="KW-0812">Transmembrane</keyword>
<feature type="transmembrane region" description="Helical" evidence="6">
    <location>
        <begin position="351"/>
        <end position="372"/>
    </location>
</feature>
<keyword evidence="5 6" id="KW-0472">Membrane</keyword>
<dbReference type="Proteomes" id="UP001596174">
    <property type="component" value="Unassembled WGS sequence"/>
</dbReference>
<evidence type="ECO:0000256" key="1">
    <source>
        <dbReference type="ARBA" id="ARBA00004651"/>
    </source>
</evidence>
<evidence type="ECO:0000313" key="8">
    <source>
        <dbReference type="EMBL" id="MFC5906878.1"/>
    </source>
</evidence>
<dbReference type="PANTHER" id="PTHR30294:SF29">
    <property type="entry name" value="MULTIDRUG ABC TRANSPORTER PERMEASE YBHS-RELATED"/>
    <property type="match status" value="1"/>
</dbReference>
<evidence type="ECO:0000259" key="7">
    <source>
        <dbReference type="Pfam" id="PF12698"/>
    </source>
</evidence>
<comment type="subcellular location">
    <subcellularLocation>
        <location evidence="1">Cell membrane</location>
        <topology evidence="1">Multi-pass membrane protein</topology>
    </subcellularLocation>
</comment>
<sequence>MRSSTAVGLVAGRELRVRMRSKAFAITLAIAAVLFAGFPVVMHFVQHHGPSTEKVALTQADAAVGGQLDALATALGQNLEVRTVADAAAGVAAVKAGDVAAFAQPSASGTRVTVDKSLSAQLRALFQTYDRQAALDAQIRKLGGDPAQVSSAVAAAQVTVTTLRPADPLRSQRLAIAIAAGLLMYMSLMTVGQIVAQGVVEEKSSRVVELLLSTLKPWQLLAGKVIGTGTLGLVQILVPGALGVGVGIATGTISISLSGSVGSLLWALVWYLAGFIVYALLFAAVGATVSRQEDLGGAMAPIILPLVAAWVIGISVVPGDPGNGLVGVLSYIPLFAPVLMPMRYAMGTAELWQVLVALALTLALGVVLLRFAGRVYRNSVLRSGARVPLREALKAA</sequence>
<comment type="caution">
    <text evidence="8">The sequence shown here is derived from an EMBL/GenBank/DDBJ whole genome shotgun (WGS) entry which is preliminary data.</text>
</comment>
<keyword evidence="2" id="KW-1003">Cell membrane</keyword>
<reference evidence="9" key="1">
    <citation type="journal article" date="2019" name="Int. J. Syst. Evol. Microbiol.">
        <title>The Global Catalogue of Microorganisms (GCM) 10K type strain sequencing project: providing services to taxonomists for standard genome sequencing and annotation.</title>
        <authorList>
            <consortium name="The Broad Institute Genomics Platform"/>
            <consortium name="The Broad Institute Genome Sequencing Center for Infectious Disease"/>
            <person name="Wu L."/>
            <person name="Ma J."/>
        </authorList>
    </citation>
    <scope>NUCLEOTIDE SEQUENCE [LARGE SCALE GENOMIC DNA]</scope>
    <source>
        <strain evidence="9">JCM 4816</strain>
    </source>
</reference>
<feature type="transmembrane region" description="Helical" evidence="6">
    <location>
        <begin position="236"/>
        <end position="257"/>
    </location>
</feature>
<feature type="transmembrane region" description="Helical" evidence="6">
    <location>
        <begin position="324"/>
        <end position="345"/>
    </location>
</feature>
<feature type="transmembrane region" description="Helical" evidence="6">
    <location>
        <begin position="298"/>
        <end position="317"/>
    </location>
</feature>
<feature type="transmembrane region" description="Helical" evidence="6">
    <location>
        <begin position="174"/>
        <end position="196"/>
    </location>
</feature>
<name>A0ABW1FYA3_9ACTN</name>
<proteinExistence type="predicted"/>
<keyword evidence="4 6" id="KW-1133">Transmembrane helix</keyword>
<dbReference type="PANTHER" id="PTHR30294">
    <property type="entry name" value="MEMBRANE COMPONENT OF ABC TRANSPORTER YHHJ-RELATED"/>
    <property type="match status" value="1"/>
</dbReference>
<dbReference type="RefSeq" id="WP_380580724.1">
    <property type="nucleotide sequence ID" value="NZ_JBHSQJ010000020.1"/>
</dbReference>
<dbReference type="Pfam" id="PF12698">
    <property type="entry name" value="ABC2_membrane_3"/>
    <property type="match status" value="1"/>
</dbReference>
<organism evidence="8 9">
    <name type="scientific">Streptacidiphilus monticola</name>
    <dbReference type="NCBI Taxonomy" id="2161674"/>
    <lineage>
        <taxon>Bacteria</taxon>
        <taxon>Bacillati</taxon>
        <taxon>Actinomycetota</taxon>
        <taxon>Actinomycetes</taxon>
        <taxon>Kitasatosporales</taxon>
        <taxon>Streptomycetaceae</taxon>
        <taxon>Streptacidiphilus</taxon>
    </lineage>
</organism>
<gene>
    <name evidence="8" type="ORF">ACFP3V_06585</name>
</gene>
<feature type="transmembrane region" description="Helical" evidence="6">
    <location>
        <begin position="23"/>
        <end position="45"/>
    </location>
</feature>
<dbReference type="InterPro" id="IPR051449">
    <property type="entry name" value="ABC-2_transporter_component"/>
</dbReference>
<keyword evidence="9" id="KW-1185">Reference proteome</keyword>
<evidence type="ECO:0000256" key="2">
    <source>
        <dbReference type="ARBA" id="ARBA00022475"/>
    </source>
</evidence>
<dbReference type="InterPro" id="IPR013525">
    <property type="entry name" value="ABC2_TM"/>
</dbReference>
<protein>
    <submittedName>
        <fullName evidence="8">ABC transporter permease</fullName>
    </submittedName>
</protein>
<accession>A0ABW1FYA3</accession>
<evidence type="ECO:0000313" key="9">
    <source>
        <dbReference type="Proteomes" id="UP001596174"/>
    </source>
</evidence>
<feature type="transmembrane region" description="Helical" evidence="6">
    <location>
        <begin position="264"/>
        <end position="286"/>
    </location>
</feature>
<evidence type="ECO:0000256" key="5">
    <source>
        <dbReference type="ARBA" id="ARBA00023136"/>
    </source>
</evidence>